<dbReference type="InterPro" id="IPR013216">
    <property type="entry name" value="Methyltransf_11"/>
</dbReference>
<comment type="caution">
    <text evidence="2">The sequence shown here is derived from an EMBL/GenBank/DDBJ whole genome shotgun (WGS) entry which is preliminary data.</text>
</comment>
<protein>
    <submittedName>
        <fullName evidence="2">Class I SAM-dependent methyltransferase</fullName>
    </submittedName>
</protein>
<evidence type="ECO:0000313" key="3">
    <source>
        <dbReference type="Proteomes" id="UP000586305"/>
    </source>
</evidence>
<feature type="domain" description="Methyltransferase type 11" evidence="1">
    <location>
        <begin position="38"/>
        <end position="137"/>
    </location>
</feature>
<sequence length="195" mass="21170">MSHWSKEQALAYDQQWGELAFHRQIPSLAGVSDNDNIVEIGCGGGFLSVCLTTYAQGASVLALDPSAKMIELANKRKQQTGLSDAQLKFLQAGAESLNVQAESIDLVVAAFSLHHWSDAELGMQLVFNSLKSEGKIWLCEDMNTPTGGALKVNDNLKAFAGIKQLLKQFAFSNIEKRLLATPEGEFLIVQATKAT</sequence>
<dbReference type="EMBL" id="JABBPG010000002">
    <property type="protein sequence ID" value="NOU49875.1"/>
    <property type="molecule type" value="Genomic_DNA"/>
</dbReference>
<name>A0A849VAB1_9GAMM</name>
<dbReference type="Proteomes" id="UP000586305">
    <property type="component" value="Unassembled WGS sequence"/>
</dbReference>
<dbReference type="GO" id="GO:0008757">
    <property type="term" value="F:S-adenosylmethionine-dependent methyltransferase activity"/>
    <property type="evidence" value="ECO:0007669"/>
    <property type="project" value="InterPro"/>
</dbReference>
<accession>A0A849VAB1</accession>
<dbReference type="CDD" id="cd02440">
    <property type="entry name" value="AdoMet_MTases"/>
    <property type="match status" value="1"/>
</dbReference>
<evidence type="ECO:0000259" key="1">
    <source>
        <dbReference type="Pfam" id="PF08241"/>
    </source>
</evidence>
<dbReference type="SUPFAM" id="SSF53335">
    <property type="entry name" value="S-adenosyl-L-methionine-dependent methyltransferases"/>
    <property type="match status" value="1"/>
</dbReference>
<dbReference type="PANTHER" id="PTHR43861">
    <property type="entry name" value="TRANS-ACONITATE 2-METHYLTRANSFERASE-RELATED"/>
    <property type="match status" value="1"/>
</dbReference>
<proteinExistence type="predicted"/>
<keyword evidence="2" id="KW-0489">Methyltransferase</keyword>
<gene>
    <name evidence="2" type="ORF">HG263_04910</name>
</gene>
<dbReference type="Gene3D" id="3.40.50.150">
    <property type="entry name" value="Vaccinia Virus protein VP39"/>
    <property type="match status" value="1"/>
</dbReference>
<dbReference type="RefSeq" id="WP_171624965.1">
    <property type="nucleotide sequence ID" value="NZ_JABBPG010000002.1"/>
</dbReference>
<dbReference type="Pfam" id="PF08241">
    <property type="entry name" value="Methyltransf_11"/>
    <property type="match status" value="1"/>
</dbReference>
<dbReference type="GO" id="GO:0032259">
    <property type="term" value="P:methylation"/>
    <property type="evidence" value="ECO:0007669"/>
    <property type="project" value="UniProtKB-KW"/>
</dbReference>
<keyword evidence="3" id="KW-1185">Reference proteome</keyword>
<dbReference type="InterPro" id="IPR029063">
    <property type="entry name" value="SAM-dependent_MTases_sf"/>
</dbReference>
<dbReference type="AlphaFoldDB" id="A0A849VAB1"/>
<organism evidence="2 3">
    <name type="scientific">Pseudoalteromonas caenipelagi</name>
    <dbReference type="NCBI Taxonomy" id="2726988"/>
    <lineage>
        <taxon>Bacteria</taxon>
        <taxon>Pseudomonadati</taxon>
        <taxon>Pseudomonadota</taxon>
        <taxon>Gammaproteobacteria</taxon>
        <taxon>Alteromonadales</taxon>
        <taxon>Pseudoalteromonadaceae</taxon>
        <taxon>Pseudoalteromonas</taxon>
    </lineage>
</organism>
<reference evidence="2 3" key="1">
    <citation type="submission" date="2020-04" db="EMBL/GenBank/DDBJ databases">
        <title>Pseudoalteromonas caenipelagi sp. nov., isolated from a tidal flat.</title>
        <authorList>
            <person name="Park S."/>
            <person name="Yoon J.-H."/>
        </authorList>
    </citation>
    <scope>NUCLEOTIDE SEQUENCE [LARGE SCALE GENOMIC DNA]</scope>
    <source>
        <strain evidence="2 3">JBTF-M23</strain>
    </source>
</reference>
<keyword evidence="2" id="KW-0808">Transferase</keyword>
<evidence type="ECO:0000313" key="2">
    <source>
        <dbReference type="EMBL" id="NOU49875.1"/>
    </source>
</evidence>